<keyword evidence="1" id="KW-1185">Reference proteome</keyword>
<accession>A0ABM4B9J3</accession>
<name>A0ABM4B9J3_HYDVU</name>
<organism evidence="1 2">
    <name type="scientific">Hydra vulgaris</name>
    <name type="common">Hydra</name>
    <name type="synonym">Hydra attenuata</name>
    <dbReference type="NCBI Taxonomy" id="6087"/>
    <lineage>
        <taxon>Eukaryota</taxon>
        <taxon>Metazoa</taxon>
        <taxon>Cnidaria</taxon>
        <taxon>Hydrozoa</taxon>
        <taxon>Hydroidolina</taxon>
        <taxon>Anthoathecata</taxon>
        <taxon>Aplanulata</taxon>
        <taxon>Hydridae</taxon>
        <taxon>Hydra</taxon>
    </lineage>
</organism>
<evidence type="ECO:0000313" key="1">
    <source>
        <dbReference type="Proteomes" id="UP001652625"/>
    </source>
</evidence>
<reference evidence="2" key="2">
    <citation type="submission" date="2025-08" db="UniProtKB">
        <authorList>
            <consortium name="RefSeq"/>
        </authorList>
    </citation>
    <scope>IDENTIFICATION</scope>
</reference>
<gene>
    <name evidence="2" type="primary">LOC136076008</name>
</gene>
<sequence>MDRCSSSTNVFEMQYNYGEYRTEIVSILFVPDTKKNLPTKGKLENEAKCSICSTNIMEVNKPYQENLRTLKTLKINENLTILIAFLLCIGRHCCLFCNITKKDIQLAPICREHVVSQRSLNSLNNDFHRFQSNGGNLKNAKLFNYVINETLFNIPQDQVAVPALHISLGTYLKFFNMFEDECHLIDIKLAGELALKNNIIGKADFDKYVNMHLQFNLVKSVIEDCDNKIALLQDTISLKVICEPDKTVEIRNIYTPRIVNNKIKELSSLNEANVLDKISGPCIQQLNEVLKANKVERQAYHRKCFVGNHVHIMLKPQPLLDLCNSKTNLNSWSYWHQNSFIIC</sequence>
<dbReference type="PANTHER" id="PTHR31424">
    <property type="entry name" value="PROTEIN CBG23806"/>
    <property type="match status" value="1"/>
</dbReference>
<proteinExistence type="predicted"/>
<dbReference type="Proteomes" id="UP001652625">
    <property type="component" value="Chromosome 02"/>
</dbReference>
<dbReference type="GeneID" id="136076008"/>
<evidence type="ECO:0000313" key="2">
    <source>
        <dbReference type="RefSeq" id="XP_065645538.1"/>
    </source>
</evidence>
<reference evidence="1" key="1">
    <citation type="submission" date="2025-05" db="UniProtKB">
        <authorList>
            <consortium name="RefSeq"/>
        </authorList>
    </citation>
    <scope>NUCLEOTIDE SEQUENCE [LARGE SCALE GENOMIC DNA]</scope>
</reference>
<protein>
    <submittedName>
        <fullName evidence="2">Uncharacterized protein LOC136076008</fullName>
    </submittedName>
</protein>
<dbReference type="RefSeq" id="XP_065645538.1">
    <property type="nucleotide sequence ID" value="XM_065789466.1"/>
</dbReference>